<protein>
    <submittedName>
        <fullName evidence="1">Uncharacterized protein</fullName>
    </submittedName>
</protein>
<evidence type="ECO:0000313" key="2">
    <source>
        <dbReference type="Proteomes" id="UP000887013"/>
    </source>
</evidence>
<comment type="caution">
    <text evidence="1">The sequence shown here is derived from an EMBL/GenBank/DDBJ whole genome shotgun (WGS) entry which is preliminary data.</text>
</comment>
<keyword evidence="2" id="KW-1185">Reference proteome</keyword>
<dbReference type="EMBL" id="BMAW01034031">
    <property type="protein sequence ID" value="GFU33247.1"/>
    <property type="molecule type" value="Genomic_DNA"/>
</dbReference>
<dbReference type="Proteomes" id="UP000887013">
    <property type="component" value="Unassembled WGS sequence"/>
</dbReference>
<reference evidence="1" key="1">
    <citation type="submission" date="2020-08" db="EMBL/GenBank/DDBJ databases">
        <title>Multicomponent nature underlies the extraordinary mechanical properties of spider dragline silk.</title>
        <authorList>
            <person name="Kono N."/>
            <person name="Nakamura H."/>
            <person name="Mori M."/>
            <person name="Yoshida Y."/>
            <person name="Ohtoshi R."/>
            <person name="Malay A.D."/>
            <person name="Moran D.A.P."/>
            <person name="Tomita M."/>
            <person name="Numata K."/>
            <person name="Arakawa K."/>
        </authorList>
    </citation>
    <scope>NUCLEOTIDE SEQUENCE</scope>
</reference>
<gene>
    <name evidence="1" type="ORF">NPIL_262681</name>
</gene>
<accession>A0A8X6QML1</accession>
<organism evidence="1 2">
    <name type="scientific">Nephila pilipes</name>
    <name type="common">Giant wood spider</name>
    <name type="synonym">Nephila maculata</name>
    <dbReference type="NCBI Taxonomy" id="299642"/>
    <lineage>
        <taxon>Eukaryota</taxon>
        <taxon>Metazoa</taxon>
        <taxon>Ecdysozoa</taxon>
        <taxon>Arthropoda</taxon>
        <taxon>Chelicerata</taxon>
        <taxon>Arachnida</taxon>
        <taxon>Araneae</taxon>
        <taxon>Araneomorphae</taxon>
        <taxon>Entelegynae</taxon>
        <taxon>Araneoidea</taxon>
        <taxon>Nephilidae</taxon>
        <taxon>Nephila</taxon>
    </lineage>
</organism>
<evidence type="ECO:0000313" key="1">
    <source>
        <dbReference type="EMBL" id="GFU33247.1"/>
    </source>
</evidence>
<name>A0A8X6QML1_NEPPI</name>
<proteinExistence type="predicted"/>
<feature type="non-terminal residue" evidence="1">
    <location>
        <position position="1"/>
    </location>
</feature>
<dbReference type="AlphaFoldDB" id="A0A8X6QML1"/>
<sequence>VNHISVASSETKVTVKFYWALGYRVGKPMCRKMRSTSNWLKEMKSEMWLTTSEKDSHEWVHRNARSKAADVSDVRSPARTTIIGAPKRYGKSTRKLDWKPPKFEMAEALREPRSSQARKVLRSLPQHEIESRRSLEVLQNSATDYHRNIYKFHEVYRKAR</sequence>